<protein>
    <submittedName>
        <fullName evidence="2">Uncharacterized protein</fullName>
    </submittedName>
</protein>
<evidence type="ECO:0000313" key="3">
    <source>
        <dbReference type="Proteomes" id="UP001159042"/>
    </source>
</evidence>
<dbReference type="Proteomes" id="UP001159042">
    <property type="component" value="Unassembled WGS sequence"/>
</dbReference>
<dbReference type="EMBL" id="JANEYG010000016">
    <property type="protein sequence ID" value="KAJ8919776.1"/>
    <property type="molecule type" value="Genomic_DNA"/>
</dbReference>
<dbReference type="AlphaFoldDB" id="A0AAV8W130"/>
<evidence type="ECO:0000313" key="2">
    <source>
        <dbReference type="EMBL" id="KAJ8919776.1"/>
    </source>
</evidence>
<gene>
    <name evidence="2" type="ORF">NQ315_006305</name>
</gene>
<accession>A0AAV8W130</accession>
<organism evidence="2 3">
    <name type="scientific">Exocentrus adspersus</name>
    <dbReference type="NCBI Taxonomy" id="1586481"/>
    <lineage>
        <taxon>Eukaryota</taxon>
        <taxon>Metazoa</taxon>
        <taxon>Ecdysozoa</taxon>
        <taxon>Arthropoda</taxon>
        <taxon>Hexapoda</taxon>
        <taxon>Insecta</taxon>
        <taxon>Pterygota</taxon>
        <taxon>Neoptera</taxon>
        <taxon>Endopterygota</taxon>
        <taxon>Coleoptera</taxon>
        <taxon>Polyphaga</taxon>
        <taxon>Cucujiformia</taxon>
        <taxon>Chrysomeloidea</taxon>
        <taxon>Cerambycidae</taxon>
        <taxon>Lamiinae</taxon>
        <taxon>Acanthocinini</taxon>
        <taxon>Exocentrus</taxon>
    </lineage>
</organism>
<feature type="compositionally biased region" description="Basic and acidic residues" evidence="1">
    <location>
        <begin position="31"/>
        <end position="42"/>
    </location>
</feature>
<name>A0AAV8W130_9CUCU</name>
<keyword evidence="3" id="KW-1185">Reference proteome</keyword>
<feature type="region of interest" description="Disordered" evidence="1">
    <location>
        <begin position="58"/>
        <end position="82"/>
    </location>
</feature>
<sequence>PNNNPLQRLAYGANNRIYHLAVPNATPEKNPAMKEQSDRTDQDSDILETYFSLDVKETTNGRPQPLLQEPHYGSRPQPYSVIGNVQGVSENSMQREKFVSGMVGDTL</sequence>
<comment type="caution">
    <text evidence="2">The sequence shown here is derived from an EMBL/GenBank/DDBJ whole genome shotgun (WGS) entry which is preliminary data.</text>
</comment>
<feature type="non-terminal residue" evidence="2">
    <location>
        <position position="1"/>
    </location>
</feature>
<proteinExistence type="predicted"/>
<feature type="region of interest" description="Disordered" evidence="1">
    <location>
        <begin position="23"/>
        <end position="44"/>
    </location>
</feature>
<reference evidence="2 3" key="1">
    <citation type="journal article" date="2023" name="Insect Mol. Biol.">
        <title>Genome sequencing provides insights into the evolution of gene families encoding plant cell wall-degrading enzymes in longhorned beetles.</title>
        <authorList>
            <person name="Shin N.R."/>
            <person name="Okamura Y."/>
            <person name="Kirsch R."/>
            <person name="Pauchet Y."/>
        </authorList>
    </citation>
    <scope>NUCLEOTIDE SEQUENCE [LARGE SCALE GENOMIC DNA]</scope>
    <source>
        <strain evidence="2">EAD_L_NR</strain>
    </source>
</reference>
<evidence type="ECO:0000256" key="1">
    <source>
        <dbReference type="SAM" id="MobiDB-lite"/>
    </source>
</evidence>